<feature type="compositionally biased region" description="Gly residues" evidence="2">
    <location>
        <begin position="392"/>
        <end position="404"/>
    </location>
</feature>
<feature type="compositionally biased region" description="Basic and acidic residues" evidence="2">
    <location>
        <begin position="453"/>
        <end position="462"/>
    </location>
</feature>
<proteinExistence type="inferred from homology"/>
<feature type="compositionally biased region" description="Low complexity" evidence="2">
    <location>
        <begin position="332"/>
        <end position="342"/>
    </location>
</feature>
<feature type="compositionally biased region" description="Low complexity" evidence="2">
    <location>
        <begin position="213"/>
        <end position="227"/>
    </location>
</feature>
<dbReference type="InterPro" id="IPR000030">
    <property type="entry name" value="PPE_dom"/>
</dbReference>
<dbReference type="Gene3D" id="1.20.1260.20">
    <property type="entry name" value="PPE superfamily"/>
    <property type="match status" value="1"/>
</dbReference>
<feature type="domain" description="PPE" evidence="3">
    <location>
        <begin position="17"/>
        <end position="111"/>
    </location>
</feature>
<dbReference type="AlphaFoldDB" id="A0A919L3V2"/>
<name>A0A919L3V2_9ACTN</name>
<evidence type="ECO:0000256" key="2">
    <source>
        <dbReference type="SAM" id="MobiDB-lite"/>
    </source>
</evidence>
<accession>A0A919L3V2</accession>
<sequence length="482" mass="46829">MSFTDFNSYSHGSLRSMVQAMNSGEVMSASDPWRRAADTLKAIHTSLQSTSGEAALDWEGSSSDAFYSKMTKLANNINNTASYAQDAAETLKHMAQAIDQAKQTMPEEPGLWDQFTDGFGDTVSATFGGDDEDTKTTVTDEKKAQAVAVMQTLAMKYRAATPVLKPPKEGAGRNEEDVPPPGEPTGAAIGGLIAGASLGTVGSGSNGSGGSGSYASQSRTGSSTTSTPKAPRTTAPSAPVDPAIKGGAVQPAPKPPTPGNVGPGTGIDGAVLAPSPAGSGAGSSNPGGAGAGATGAGHAGSGGLSGGVPQGGLGGLGTGNKTQGGGTGSLSGGQNKAGAAGKEFGRGGTGAGAARGGSAFGAGGMNEGGFGGGGRGAAGGRGGASAASRAGGIAGQSAGTGAGPGRKAFTEGGSGLGARARLQAEHGTGPQGGKGAQGQGVPLSDAQRRKKDRDKGGKRPDYLVEDEETWVSGQHSNPNVVE</sequence>
<feature type="compositionally biased region" description="Gly residues" evidence="2">
    <location>
        <begin position="368"/>
        <end position="383"/>
    </location>
</feature>
<feature type="region of interest" description="Disordered" evidence="2">
    <location>
        <begin position="368"/>
        <end position="482"/>
    </location>
</feature>
<gene>
    <name evidence="4" type="ORF">GCM10018781_69100</name>
</gene>
<dbReference type="InterPro" id="IPR038332">
    <property type="entry name" value="PPE_sf"/>
</dbReference>
<feature type="compositionally biased region" description="Basic and acidic residues" evidence="2">
    <location>
        <begin position="166"/>
        <end position="176"/>
    </location>
</feature>
<dbReference type="SUPFAM" id="SSF140459">
    <property type="entry name" value="PE/PPE dimer-like"/>
    <property type="match status" value="1"/>
</dbReference>
<feature type="region of interest" description="Disordered" evidence="2">
    <location>
        <begin position="160"/>
        <end position="190"/>
    </location>
</feature>
<reference evidence="4" key="2">
    <citation type="submission" date="2020-09" db="EMBL/GenBank/DDBJ databases">
        <authorList>
            <person name="Sun Q."/>
            <person name="Ohkuma M."/>
        </authorList>
    </citation>
    <scope>NUCLEOTIDE SEQUENCE</scope>
    <source>
        <strain evidence="4">JCM 4646</strain>
    </source>
</reference>
<feature type="compositionally biased region" description="Gly residues" evidence="2">
    <location>
        <begin position="203"/>
        <end position="212"/>
    </location>
</feature>
<protein>
    <recommendedName>
        <fullName evidence="3">PPE domain-containing protein</fullName>
    </recommendedName>
</protein>
<feature type="compositionally biased region" description="Gly residues" evidence="2">
    <location>
        <begin position="429"/>
        <end position="438"/>
    </location>
</feature>
<dbReference type="Proteomes" id="UP000617734">
    <property type="component" value="Unassembled WGS sequence"/>
</dbReference>
<feature type="compositionally biased region" description="Polar residues" evidence="2">
    <location>
        <begin position="471"/>
        <end position="482"/>
    </location>
</feature>
<comment type="caution">
    <text evidence="4">The sequence shown here is derived from an EMBL/GenBank/DDBJ whole genome shotgun (WGS) entry which is preliminary data.</text>
</comment>
<feature type="compositionally biased region" description="Low complexity" evidence="2">
    <location>
        <begin position="269"/>
        <end position="278"/>
    </location>
</feature>
<reference evidence="4" key="1">
    <citation type="journal article" date="2014" name="Int. J. Syst. Evol. Microbiol.">
        <title>Complete genome sequence of Corynebacterium casei LMG S-19264T (=DSM 44701T), isolated from a smear-ripened cheese.</title>
        <authorList>
            <consortium name="US DOE Joint Genome Institute (JGI-PGF)"/>
            <person name="Walter F."/>
            <person name="Albersmeier A."/>
            <person name="Kalinowski J."/>
            <person name="Ruckert C."/>
        </authorList>
    </citation>
    <scope>NUCLEOTIDE SEQUENCE</scope>
    <source>
        <strain evidence="4">JCM 4646</strain>
    </source>
</reference>
<dbReference type="RefSeq" id="WP_190214864.1">
    <property type="nucleotide sequence ID" value="NZ_BNBO01000062.1"/>
</dbReference>
<evidence type="ECO:0000256" key="1">
    <source>
        <dbReference type="ARBA" id="ARBA00010652"/>
    </source>
</evidence>
<feature type="region of interest" description="Disordered" evidence="2">
    <location>
        <begin position="203"/>
        <end position="352"/>
    </location>
</feature>
<comment type="similarity">
    <text evidence="1">Belongs to the mycobacterial PPE family.</text>
</comment>
<feature type="compositionally biased region" description="Gly residues" evidence="2">
    <location>
        <begin position="279"/>
        <end position="331"/>
    </location>
</feature>
<keyword evidence="5" id="KW-1185">Reference proteome</keyword>
<dbReference type="Pfam" id="PF00823">
    <property type="entry name" value="PPE"/>
    <property type="match status" value="1"/>
</dbReference>
<dbReference type="EMBL" id="BNBO01000062">
    <property type="protein sequence ID" value="GHH82993.1"/>
    <property type="molecule type" value="Genomic_DNA"/>
</dbReference>
<organism evidence="4 5">
    <name type="scientific">Kitasatospora indigofera</name>
    <dbReference type="NCBI Taxonomy" id="67307"/>
    <lineage>
        <taxon>Bacteria</taxon>
        <taxon>Bacillati</taxon>
        <taxon>Actinomycetota</taxon>
        <taxon>Actinomycetes</taxon>
        <taxon>Kitasatosporales</taxon>
        <taxon>Streptomycetaceae</taxon>
        <taxon>Kitasatospora</taxon>
    </lineage>
</organism>
<evidence type="ECO:0000313" key="4">
    <source>
        <dbReference type="EMBL" id="GHH82993.1"/>
    </source>
</evidence>
<evidence type="ECO:0000259" key="3">
    <source>
        <dbReference type="Pfam" id="PF00823"/>
    </source>
</evidence>
<dbReference type="GeneID" id="95358546"/>
<evidence type="ECO:0000313" key="5">
    <source>
        <dbReference type="Proteomes" id="UP000617734"/>
    </source>
</evidence>